<dbReference type="EMBL" id="JAODUO010000204">
    <property type="protein sequence ID" value="KAK2186338.1"/>
    <property type="molecule type" value="Genomic_DNA"/>
</dbReference>
<dbReference type="Proteomes" id="UP001209878">
    <property type="component" value="Unassembled WGS sequence"/>
</dbReference>
<dbReference type="AlphaFoldDB" id="A0AAD9P1D1"/>
<sequence length="146" mass="16456">MTVAVVGRARFYRCRPLVAVVVAAVVCERIGRLVDAVLGAGGRGRGDWGLALLHRLLHRLLDDVEACRRVVLLLLLLQQLWPQPRRCLARLLRAARHDLLARTELHRVTTAATWWLYVEVRHADVAANRLRGGDHHRVALAARPHL</sequence>
<name>A0AAD9P1D1_RIDPI</name>
<organism evidence="1 2">
    <name type="scientific">Ridgeia piscesae</name>
    <name type="common">Tubeworm</name>
    <dbReference type="NCBI Taxonomy" id="27915"/>
    <lineage>
        <taxon>Eukaryota</taxon>
        <taxon>Metazoa</taxon>
        <taxon>Spiralia</taxon>
        <taxon>Lophotrochozoa</taxon>
        <taxon>Annelida</taxon>
        <taxon>Polychaeta</taxon>
        <taxon>Sedentaria</taxon>
        <taxon>Canalipalpata</taxon>
        <taxon>Sabellida</taxon>
        <taxon>Siboglinidae</taxon>
        <taxon>Ridgeia</taxon>
    </lineage>
</organism>
<evidence type="ECO:0000313" key="2">
    <source>
        <dbReference type="Proteomes" id="UP001209878"/>
    </source>
</evidence>
<accession>A0AAD9P1D1</accession>
<gene>
    <name evidence="1" type="ORF">NP493_205g02005</name>
</gene>
<comment type="caution">
    <text evidence="1">The sequence shown here is derived from an EMBL/GenBank/DDBJ whole genome shotgun (WGS) entry which is preliminary data.</text>
</comment>
<proteinExistence type="predicted"/>
<protein>
    <submittedName>
        <fullName evidence="1">Uncharacterized protein</fullName>
    </submittedName>
</protein>
<reference evidence="1" key="1">
    <citation type="journal article" date="2023" name="Mol. Biol. Evol.">
        <title>Third-Generation Sequencing Reveals the Adaptive Role of the Epigenome in Three Deep-Sea Polychaetes.</title>
        <authorList>
            <person name="Perez M."/>
            <person name="Aroh O."/>
            <person name="Sun Y."/>
            <person name="Lan Y."/>
            <person name="Juniper S.K."/>
            <person name="Young C.R."/>
            <person name="Angers B."/>
            <person name="Qian P.Y."/>
        </authorList>
    </citation>
    <scope>NUCLEOTIDE SEQUENCE</scope>
    <source>
        <strain evidence="1">R07B-5</strain>
    </source>
</reference>
<keyword evidence="2" id="KW-1185">Reference proteome</keyword>
<evidence type="ECO:0000313" key="1">
    <source>
        <dbReference type="EMBL" id="KAK2186338.1"/>
    </source>
</evidence>